<dbReference type="EMBL" id="BMLF01000002">
    <property type="protein sequence ID" value="GGM05083.1"/>
    <property type="molecule type" value="Genomic_DNA"/>
</dbReference>
<dbReference type="Proteomes" id="UP000649829">
    <property type="component" value="Unassembled WGS sequence"/>
</dbReference>
<dbReference type="AlphaFoldDB" id="A0A917WI57"/>
<reference evidence="1" key="1">
    <citation type="journal article" date="2014" name="Int. J. Syst. Evol. Microbiol.">
        <title>Complete genome sequence of Corynebacterium casei LMG S-19264T (=DSM 44701T), isolated from a smear-ripened cheese.</title>
        <authorList>
            <consortium name="US DOE Joint Genome Institute (JGI-PGF)"/>
            <person name="Walter F."/>
            <person name="Albersmeier A."/>
            <person name="Kalinowski J."/>
            <person name="Ruckert C."/>
        </authorList>
    </citation>
    <scope>NUCLEOTIDE SEQUENCE</scope>
    <source>
        <strain evidence="1">CGMCC 1.6293</strain>
    </source>
</reference>
<gene>
    <name evidence="1" type="ORF">GCM10011534_28580</name>
</gene>
<evidence type="ECO:0000313" key="1">
    <source>
        <dbReference type="EMBL" id="GGM05083.1"/>
    </source>
</evidence>
<keyword evidence="2" id="KW-1185">Reference proteome</keyword>
<proteinExistence type="predicted"/>
<protein>
    <submittedName>
        <fullName evidence="1">Uncharacterized protein</fullName>
    </submittedName>
</protein>
<comment type="caution">
    <text evidence="1">The sequence shown here is derived from an EMBL/GenBank/DDBJ whole genome shotgun (WGS) entry which is preliminary data.</text>
</comment>
<evidence type="ECO:0000313" key="2">
    <source>
        <dbReference type="Proteomes" id="UP000649829"/>
    </source>
</evidence>
<reference evidence="1" key="2">
    <citation type="submission" date="2020-09" db="EMBL/GenBank/DDBJ databases">
        <authorList>
            <person name="Sun Q."/>
            <person name="Zhou Y."/>
        </authorList>
    </citation>
    <scope>NUCLEOTIDE SEQUENCE</scope>
    <source>
        <strain evidence="1">CGMCC 1.6293</strain>
    </source>
</reference>
<name>A0A917WI57_9RHOB</name>
<dbReference type="RefSeq" id="WP_051630633.1">
    <property type="nucleotide sequence ID" value="NZ_BMLF01000002.1"/>
</dbReference>
<organism evidence="1 2">
    <name type="scientific">Pseudooceanicola nanhaiensis</name>
    <dbReference type="NCBI Taxonomy" id="375761"/>
    <lineage>
        <taxon>Bacteria</taxon>
        <taxon>Pseudomonadati</taxon>
        <taxon>Pseudomonadota</taxon>
        <taxon>Alphaproteobacteria</taxon>
        <taxon>Rhodobacterales</taxon>
        <taxon>Paracoccaceae</taxon>
        <taxon>Pseudooceanicola</taxon>
    </lineage>
</organism>
<accession>A0A917WI57</accession>
<sequence>MSMQSDNAGKAALSICEALLLALGDRGVLSASEIAGLLDDAAASHESASETETAAHRDVAVLIRGMIPAEPRGGGGQDAGGA</sequence>